<evidence type="ECO:0000313" key="3">
    <source>
        <dbReference type="Proteomes" id="UP000314294"/>
    </source>
</evidence>
<accession>A0A4Z2G973</accession>
<gene>
    <name evidence="2" type="ORF">EYF80_039747</name>
</gene>
<evidence type="ECO:0000313" key="2">
    <source>
        <dbReference type="EMBL" id="TNN50069.1"/>
    </source>
</evidence>
<sequence>MVKQLQIGVEPNSRLQSKSRIGRSEPSDLPLSDRHMSAPIRTGGCLRLHVVPITPDHEVAILFGCRRASPPGDARFTQSWDHLRLYVPCYDSLMVLVTVWQQSARREEEEKGEREKVREWKRKAKMSTC</sequence>
<dbReference type="AlphaFoldDB" id="A0A4Z2G973"/>
<feature type="region of interest" description="Disordered" evidence="1">
    <location>
        <begin position="104"/>
        <end position="129"/>
    </location>
</feature>
<dbReference type="Proteomes" id="UP000314294">
    <property type="component" value="Unassembled WGS sequence"/>
</dbReference>
<name>A0A4Z2G973_9TELE</name>
<feature type="compositionally biased region" description="Basic and acidic residues" evidence="1">
    <location>
        <begin position="104"/>
        <end position="118"/>
    </location>
</feature>
<organism evidence="2 3">
    <name type="scientific">Liparis tanakae</name>
    <name type="common">Tanaka's snailfish</name>
    <dbReference type="NCBI Taxonomy" id="230148"/>
    <lineage>
        <taxon>Eukaryota</taxon>
        <taxon>Metazoa</taxon>
        <taxon>Chordata</taxon>
        <taxon>Craniata</taxon>
        <taxon>Vertebrata</taxon>
        <taxon>Euteleostomi</taxon>
        <taxon>Actinopterygii</taxon>
        <taxon>Neopterygii</taxon>
        <taxon>Teleostei</taxon>
        <taxon>Neoteleostei</taxon>
        <taxon>Acanthomorphata</taxon>
        <taxon>Eupercaria</taxon>
        <taxon>Perciformes</taxon>
        <taxon>Cottioidei</taxon>
        <taxon>Cottales</taxon>
        <taxon>Liparidae</taxon>
        <taxon>Liparis</taxon>
    </lineage>
</organism>
<feature type="compositionally biased region" description="Basic and acidic residues" evidence="1">
    <location>
        <begin position="22"/>
        <end position="35"/>
    </location>
</feature>
<protein>
    <submittedName>
        <fullName evidence="2">Uncharacterized protein</fullName>
    </submittedName>
</protein>
<dbReference type="EMBL" id="SRLO01000632">
    <property type="protein sequence ID" value="TNN50069.1"/>
    <property type="molecule type" value="Genomic_DNA"/>
</dbReference>
<feature type="compositionally biased region" description="Basic residues" evidence="1">
    <location>
        <begin position="119"/>
        <end position="129"/>
    </location>
</feature>
<proteinExistence type="predicted"/>
<evidence type="ECO:0000256" key="1">
    <source>
        <dbReference type="SAM" id="MobiDB-lite"/>
    </source>
</evidence>
<reference evidence="2 3" key="1">
    <citation type="submission" date="2019-03" db="EMBL/GenBank/DDBJ databases">
        <title>First draft genome of Liparis tanakae, snailfish: a comprehensive survey of snailfish specific genes.</title>
        <authorList>
            <person name="Kim W."/>
            <person name="Song I."/>
            <person name="Jeong J.-H."/>
            <person name="Kim D."/>
            <person name="Kim S."/>
            <person name="Ryu S."/>
            <person name="Song J.Y."/>
            <person name="Lee S.K."/>
        </authorList>
    </citation>
    <scope>NUCLEOTIDE SEQUENCE [LARGE SCALE GENOMIC DNA]</scope>
    <source>
        <tissue evidence="2">Muscle</tissue>
    </source>
</reference>
<feature type="region of interest" description="Disordered" evidence="1">
    <location>
        <begin position="12"/>
        <end position="35"/>
    </location>
</feature>
<comment type="caution">
    <text evidence="2">The sequence shown here is derived from an EMBL/GenBank/DDBJ whole genome shotgun (WGS) entry which is preliminary data.</text>
</comment>
<keyword evidence="3" id="KW-1185">Reference proteome</keyword>